<evidence type="ECO:0000313" key="1">
    <source>
        <dbReference type="EMBL" id="CAL1401732.1"/>
    </source>
</evidence>
<accession>A0AAV2FUN2</accession>
<reference evidence="1 2" key="1">
    <citation type="submission" date="2024-04" db="EMBL/GenBank/DDBJ databases">
        <authorList>
            <person name="Fracassetti M."/>
        </authorList>
    </citation>
    <scope>NUCLEOTIDE SEQUENCE [LARGE SCALE GENOMIC DNA]</scope>
</reference>
<gene>
    <name evidence="1" type="ORF">LTRI10_LOCUS41776</name>
</gene>
<protein>
    <submittedName>
        <fullName evidence="1">Uncharacterized protein</fullName>
    </submittedName>
</protein>
<sequence length="149" mass="15911">MDPSFLNCFKSQVPPIHLPSTNLLTAAPLELSSAAASGLDVDGSWTATAAAAGIPVPLSTEALGAERRRNVVALVGLRKRAGPVGECKRRRVVAAGDGERSVVEMDMLAVEVVVAQQLIVQQGSGLYPFLVESIWVIYQLFQFLYFVVG</sequence>
<dbReference type="EMBL" id="OZ034820">
    <property type="protein sequence ID" value="CAL1401732.1"/>
    <property type="molecule type" value="Genomic_DNA"/>
</dbReference>
<evidence type="ECO:0000313" key="2">
    <source>
        <dbReference type="Proteomes" id="UP001497516"/>
    </source>
</evidence>
<dbReference type="AlphaFoldDB" id="A0AAV2FUN2"/>
<organism evidence="1 2">
    <name type="scientific">Linum trigynum</name>
    <dbReference type="NCBI Taxonomy" id="586398"/>
    <lineage>
        <taxon>Eukaryota</taxon>
        <taxon>Viridiplantae</taxon>
        <taxon>Streptophyta</taxon>
        <taxon>Embryophyta</taxon>
        <taxon>Tracheophyta</taxon>
        <taxon>Spermatophyta</taxon>
        <taxon>Magnoliopsida</taxon>
        <taxon>eudicotyledons</taxon>
        <taxon>Gunneridae</taxon>
        <taxon>Pentapetalae</taxon>
        <taxon>rosids</taxon>
        <taxon>fabids</taxon>
        <taxon>Malpighiales</taxon>
        <taxon>Linaceae</taxon>
        <taxon>Linum</taxon>
    </lineage>
</organism>
<dbReference type="Proteomes" id="UP001497516">
    <property type="component" value="Chromosome 7"/>
</dbReference>
<proteinExistence type="predicted"/>
<name>A0AAV2FUN2_9ROSI</name>
<keyword evidence="2" id="KW-1185">Reference proteome</keyword>